<dbReference type="InterPro" id="IPR052539">
    <property type="entry name" value="MGD_biosynthesis_adapter"/>
</dbReference>
<dbReference type="EMBL" id="FMZB01000008">
    <property type="protein sequence ID" value="SDD27948.1"/>
    <property type="molecule type" value="Genomic_DNA"/>
</dbReference>
<dbReference type="SUPFAM" id="SSF52540">
    <property type="entry name" value="P-loop containing nucleoside triphosphate hydrolases"/>
    <property type="match status" value="1"/>
</dbReference>
<dbReference type="Gene3D" id="3.40.50.300">
    <property type="entry name" value="P-loop containing nucleotide triphosphate hydrolases"/>
    <property type="match status" value="1"/>
</dbReference>
<dbReference type="GO" id="GO:0005525">
    <property type="term" value="F:GTP binding"/>
    <property type="evidence" value="ECO:0007669"/>
    <property type="project" value="InterPro"/>
</dbReference>
<name>A0A1G6TFU6_9BACI</name>
<dbReference type="InterPro" id="IPR004435">
    <property type="entry name" value="MobB_dom"/>
</dbReference>
<dbReference type="OrthoDB" id="9786803at2"/>
<dbReference type="GO" id="GO:0006777">
    <property type="term" value="P:Mo-molybdopterin cofactor biosynthetic process"/>
    <property type="evidence" value="ECO:0007669"/>
    <property type="project" value="InterPro"/>
</dbReference>
<dbReference type="STRING" id="361279.SAMN05421663_108160"/>
<dbReference type="PANTHER" id="PTHR40072">
    <property type="entry name" value="MOLYBDOPTERIN-GUANINE DINUCLEOTIDE BIOSYNTHESIS ADAPTER PROTEIN-RELATED"/>
    <property type="match status" value="1"/>
</dbReference>
<evidence type="ECO:0000313" key="2">
    <source>
        <dbReference type="EMBL" id="SDD27948.1"/>
    </source>
</evidence>
<gene>
    <name evidence="2" type="ORF">SAMN05421663_108160</name>
</gene>
<protein>
    <submittedName>
        <fullName evidence="2">Molybdopterin-guanine dinucleotide biosynthesis protein B</fullName>
    </submittedName>
</protein>
<keyword evidence="3" id="KW-1185">Reference proteome</keyword>
<organism evidence="2 3">
    <name type="scientific">Terribacillus halophilus</name>
    <dbReference type="NCBI Taxonomy" id="361279"/>
    <lineage>
        <taxon>Bacteria</taxon>
        <taxon>Bacillati</taxon>
        <taxon>Bacillota</taxon>
        <taxon>Bacilli</taxon>
        <taxon>Bacillales</taxon>
        <taxon>Bacillaceae</taxon>
        <taxon>Terribacillus</taxon>
    </lineage>
</organism>
<dbReference type="NCBIfam" id="TIGR00176">
    <property type="entry name" value="mobB"/>
    <property type="match status" value="1"/>
</dbReference>
<proteinExistence type="predicted"/>
<evidence type="ECO:0000313" key="3">
    <source>
        <dbReference type="Proteomes" id="UP000198666"/>
    </source>
</evidence>
<feature type="domain" description="Molybdopterin-guanine dinucleotide biosynthesis protein B (MobB)" evidence="1">
    <location>
        <begin position="5"/>
        <end position="136"/>
    </location>
</feature>
<reference evidence="3" key="1">
    <citation type="submission" date="2016-10" db="EMBL/GenBank/DDBJ databases">
        <authorList>
            <person name="Varghese N."/>
            <person name="Submissions S."/>
        </authorList>
    </citation>
    <scope>NUCLEOTIDE SEQUENCE [LARGE SCALE GENOMIC DNA]</scope>
    <source>
        <strain evidence="3">DSM 21620</strain>
    </source>
</reference>
<dbReference type="InterPro" id="IPR027417">
    <property type="entry name" value="P-loop_NTPase"/>
</dbReference>
<sequence>MIMRILQVVGFKDSGKTTLVCRLVKKFTTEGLKVGSLKHHGHGGKPKGWQETDSAKHLQAGAMLAGVEGAGVFELETSSSEWELEKLIPIYQYAGVEILIIEGYKQAAYPKIVLLRYPEELALLESVTNCVAVVSDEQEARKSSYPVYSYRDTGDLLASIDIADL</sequence>
<dbReference type="Pfam" id="PF03205">
    <property type="entry name" value="MobB"/>
    <property type="match status" value="1"/>
</dbReference>
<dbReference type="Proteomes" id="UP000198666">
    <property type="component" value="Unassembled WGS sequence"/>
</dbReference>
<dbReference type="AlphaFoldDB" id="A0A1G6TFU6"/>
<evidence type="ECO:0000259" key="1">
    <source>
        <dbReference type="Pfam" id="PF03205"/>
    </source>
</evidence>
<accession>A0A1G6TFU6</accession>
<dbReference type="PANTHER" id="PTHR40072:SF1">
    <property type="entry name" value="MOLYBDOPTERIN-GUANINE DINUCLEOTIDE BIOSYNTHESIS ADAPTER PROTEIN"/>
    <property type="match status" value="1"/>
</dbReference>